<feature type="compositionally biased region" description="Polar residues" evidence="1">
    <location>
        <begin position="236"/>
        <end position="252"/>
    </location>
</feature>
<feature type="compositionally biased region" description="Low complexity" evidence="1">
    <location>
        <begin position="81"/>
        <end position="97"/>
    </location>
</feature>
<accession>A0A8H7ASH6</accession>
<keyword evidence="3" id="KW-1185">Reference proteome</keyword>
<feature type="compositionally biased region" description="Basic and acidic residues" evidence="1">
    <location>
        <begin position="1"/>
        <end position="14"/>
    </location>
</feature>
<feature type="compositionally biased region" description="Polar residues" evidence="1">
    <location>
        <begin position="304"/>
        <end position="313"/>
    </location>
</feature>
<comment type="caution">
    <text evidence="2">The sequence shown here is derived from an EMBL/GenBank/DDBJ whole genome shotgun (WGS) entry which is preliminary data.</text>
</comment>
<evidence type="ECO:0000313" key="3">
    <source>
        <dbReference type="Proteomes" id="UP000606974"/>
    </source>
</evidence>
<proteinExistence type="predicted"/>
<evidence type="ECO:0000313" key="2">
    <source>
        <dbReference type="EMBL" id="KAF7512719.1"/>
    </source>
</evidence>
<gene>
    <name evidence="2" type="ORF">GJ744_000286</name>
</gene>
<dbReference type="Proteomes" id="UP000606974">
    <property type="component" value="Unassembled WGS sequence"/>
</dbReference>
<reference evidence="2" key="1">
    <citation type="submission" date="2020-02" db="EMBL/GenBank/DDBJ databases">
        <authorList>
            <person name="Palmer J.M."/>
        </authorList>
    </citation>
    <scope>NUCLEOTIDE SEQUENCE</scope>
    <source>
        <strain evidence="2">EPUS1.4</strain>
        <tissue evidence="2">Thallus</tissue>
    </source>
</reference>
<feature type="region of interest" description="Disordered" evidence="1">
    <location>
        <begin position="644"/>
        <end position="667"/>
    </location>
</feature>
<feature type="compositionally biased region" description="Low complexity" evidence="1">
    <location>
        <begin position="658"/>
        <end position="667"/>
    </location>
</feature>
<feature type="compositionally biased region" description="Polar residues" evidence="1">
    <location>
        <begin position="157"/>
        <end position="196"/>
    </location>
</feature>
<organism evidence="2 3">
    <name type="scientific">Endocarpon pusillum</name>
    <dbReference type="NCBI Taxonomy" id="364733"/>
    <lineage>
        <taxon>Eukaryota</taxon>
        <taxon>Fungi</taxon>
        <taxon>Dikarya</taxon>
        <taxon>Ascomycota</taxon>
        <taxon>Pezizomycotina</taxon>
        <taxon>Eurotiomycetes</taxon>
        <taxon>Chaetothyriomycetidae</taxon>
        <taxon>Verrucariales</taxon>
        <taxon>Verrucariaceae</taxon>
        <taxon>Endocarpon</taxon>
    </lineage>
</organism>
<name>A0A8H7ASH6_9EURO</name>
<feature type="region of interest" description="Disordered" evidence="1">
    <location>
        <begin position="1"/>
        <end position="313"/>
    </location>
</feature>
<evidence type="ECO:0000256" key="1">
    <source>
        <dbReference type="SAM" id="MobiDB-lite"/>
    </source>
</evidence>
<dbReference type="OrthoDB" id="10316505at2759"/>
<dbReference type="EMBL" id="JAACFV010000010">
    <property type="protein sequence ID" value="KAF7512719.1"/>
    <property type="molecule type" value="Genomic_DNA"/>
</dbReference>
<protein>
    <submittedName>
        <fullName evidence="2">Uncharacterized protein</fullName>
    </submittedName>
</protein>
<dbReference type="AlphaFoldDB" id="A0A8H7ASH6"/>
<sequence>MAERRAAEDPRPPRDASPPEQVVEDSHLPQRVSAPWQVARNRRPSPSVSPARQIARSARDGDGLRAHILPASQCVPSPGQAAARPRASPSASPPRNAARSDKGAEGPSTRGQQTSRSDVAEQQVVPRLQATRSGLTQHHSARSAEGGRSSGFYGTHASPSGPAQQQIATSTRSRQNQPAHCTQVGHSASNPQQTARSAGAGDRSRVRHWQVSGTGVSSAVALPHRDLATAGRETPSRSLGSRNRTTQNQGTGSVEGRQDLHLQSLRGLPRRGTQFDPRITHHSNHRQARLPLGEPYSREETINPIPNNSNLTKQEQRRAKRHHRYYSCLRTVIILGPRTDLKDEALAGGANAHEFAVNLVSKYNRERPRGWPGMNLVATDENDAWIGDAWLLEMGVDEHDEQPPWPYWLVSPELRVPCTPTRSEKPGETREGGIDWKKVIAFTWDHLSKNYVTGEANTSITTIATWSRGNRYTPGAEKSYVSKLKRLCIAIIHFEDVFHRVMEHTDPSPAWYLDDPYFRRNWRDNPNLGRLPLTQAQSIYQIADIEDRPENMERLLESIEPGPDDPDNLYCWGPKRFFRDHGFDNEHHLTFSISRTCTSAANALNWIETVTLFVRAAFSCPAPLLGNRKYPPNVQGFARFLQGNHRPDGASCPRDSSGESSSSSGSE</sequence>